<feature type="domain" description="PRD" evidence="6">
    <location>
        <begin position="771"/>
        <end position="874"/>
    </location>
</feature>
<evidence type="ECO:0000259" key="4">
    <source>
        <dbReference type="PROSITE" id="PS50045"/>
    </source>
</evidence>
<evidence type="ECO:0000313" key="7">
    <source>
        <dbReference type="EMBL" id="HIX67534.1"/>
    </source>
</evidence>
<evidence type="ECO:0000259" key="6">
    <source>
        <dbReference type="PROSITE" id="PS51372"/>
    </source>
</evidence>
<comment type="caution">
    <text evidence="7">The sequence shown here is derived from an EMBL/GenBank/DDBJ whole genome shotgun (WGS) entry which is preliminary data.</text>
</comment>
<dbReference type="Gene3D" id="3.40.50.300">
    <property type="entry name" value="P-loop containing nucleotide triphosphate hydrolases"/>
    <property type="match status" value="1"/>
</dbReference>
<dbReference type="Pfam" id="PF00158">
    <property type="entry name" value="Sigma54_activat"/>
    <property type="match status" value="1"/>
</dbReference>
<evidence type="ECO:0000256" key="2">
    <source>
        <dbReference type="ARBA" id="ARBA00022741"/>
    </source>
</evidence>
<sequence length="874" mass="100741">MISNKEKVMKFIQMYSSDEKHDEFPKITTKFLSEKLNLQRTNLSTILNQLVKEGRLVKYSGRPVLYQMAEEAEGQKDVFTEIIGFDGSLKEAVATAKAAVLYPERNCNILLSGHQGSGIHYFAKKVFQFAVKAGILKSHALFYEADCKSLQEGTESIQEIFLGNQSTPGLLEKVDGGMLLLKHAQMLSAYNRSILFSILNEERKGTAGNSKKAKKTGCSIIYSVDDENSEEALEFYKNHLQFRIWLPPLNKRPLKERFAFIEKFLKKEAEKIKRMIEADTSILHALMLYDVPEDLRGLRNDIHAGCANSYVRSYQNKNRTIQLQMSDFPNYVRKGILYYKTYKEEIDLLIITDCRYTFSAAQVLKDNKSRKQDIYQFMDTRKRELRRQEMTEEEIDIVISAELKAEFQKYSQQLYDRVTDKNIFEKMVSEKLRQLVQRFCQKTENELGIKIEEKIYFEICLHLNGCLVKTGTKQRISNTEISRLIGQYPMYYQLAKDLNEDLKSEFRSALDADEIVFLMLFLLQGREEKEEHQVVTLIAMHGNHLASSITEVVNIMADAKNTYAYDLALDKHIHTAYEELKQKIIQIHQGKGIILIYDMGSIRTMAESIVQETGIRIKCIEMPVTLLGIASSSFAAKNASLDEVVEYLQSNFHNIQYFREKQGEKQHLLLISNHQDLIAEAKTALKDLLGWKGEINTIEKLDMNYLYNEIDRISQKGKIVGIIGEEDPGLKQYPFSYIQNLTQTNAENLEEFFQEVEEDGIEETFDYLEDQFNQLDMQKMRTYLLPLLDQLGALMKIEMDENKKIGLIVHMVCLIDRLLHHPGPAVNFMASNILVTQGKLVEEVKQLLVPLEKAFHVTISEIEIAIVISIIEKN</sequence>
<proteinExistence type="predicted"/>
<dbReference type="InterPro" id="IPR036390">
    <property type="entry name" value="WH_DNA-bd_sf"/>
</dbReference>
<dbReference type="PROSITE" id="PS51372">
    <property type="entry name" value="PRD_2"/>
    <property type="match status" value="2"/>
</dbReference>
<evidence type="ECO:0000256" key="1">
    <source>
        <dbReference type="ARBA" id="ARBA00022679"/>
    </source>
</evidence>
<dbReference type="InterPro" id="IPR011608">
    <property type="entry name" value="PRD"/>
</dbReference>
<evidence type="ECO:0000256" key="3">
    <source>
        <dbReference type="ARBA" id="ARBA00022840"/>
    </source>
</evidence>
<dbReference type="SUPFAM" id="SSF46785">
    <property type="entry name" value="Winged helix' DNA-binding domain"/>
    <property type="match status" value="1"/>
</dbReference>
<evidence type="ECO:0000259" key="5">
    <source>
        <dbReference type="PROSITE" id="PS51096"/>
    </source>
</evidence>
<organism evidence="7 8">
    <name type="scientific">Candidatus Anaerostipes excrementavium</name>
    <dbReference type="NCBI Taxonomy" id="2838463"/>
    <lineage>
        <taxon>Bacteria</taxon>
        <taxon>Bacillati</taxon>
        <taxon>Bacillota</taxon>
        <taxon>Clostridia</taxon>
        <taxon>Lachnospirales</taxon>
        <taxon>Lachnospiraceae</taxon>
        <taxon>Anaerostipes</taxon>
    </lineage>
</organism>
<feature type="domain" description="PTS EIIA type-4" evidence="5">
    <location>
        <begin position="533"/>
        <end position="655"/>
    </location>
</feature>
<protein>
    <submittedName>
        <fullName evidence="7">PRD domain-containing protein</fullName>
    </submittedName>
</protein>
<dbReference type="EMBL" id="DXEM01000015">
    <property type="protein sequence ID" value="HIX67534.1"/>
    <property type="molecule type" value="Genomic_DNA"/>
</dbReference>
<dbReference type="GO" id="GO:0009401">
    <property type="term" value="P:phosphoenolpyruvate-dependent sugar phosphotransferase system"/>
    <property type="evidence" value="ECO:0007669"/>
    <property type="project" value="InterPro"/>
</dbReference>
<dbReference type="PANTHER" id="PTHR32071:SF38">
    <property type="entry name" value="PSP OPERON TRANSCRIPTIONAL ACTIVATOR"/>
    <property type="match status" value="1"/>
</dbReference>
<accession>A0A9D1WUR3</accession>
<dbReference type="AlphaFoldDB" id="A0A9D1WUR3"/>
<reference evidence="7" key="1">
    <citation type="journal article" date="2021" name="PeerJ">
        <title>Extensive microbial diversity within the chicken gut microbiome revealed by metagenomics and culture.</title>
        <authorList>
            <person name="Gilroy R."/>
            <person name="Ravi A."/>
            <person name="Getino M."/>
            <person name="Pursley I."/>
            <person name="Horton D.L."/>
            <person name="Alikhan N.F."/>
            <person name="Baker D."/>
            <person name="Gharbi K."/>
            <person name="Hall N."/>
            <person name="Watson M."/>
            <person name="Adriaenssens E.M."/>
            <person name="Foster-Nyarko E."/>
            <person name="Jarju S."/>
            <person name="Secka A."/>
            <person name="Antonio M."/>
            <person name="Oren A."/>
            <person name="Chaudhuri R.R."/>
            <person name="La Ragione R."/>
            <person name="Hildebrand F."/>
            <person name="Pallen M.J."/>
        </authorList>
    </citation>
    <scope>NUCLEOTIDE SEQUENCE</scope>
    <source>
        <strain evidence="7">CHK191-13928</strain>
    </source>
</reference>
<dbReference type="Proteomes" id="UP000886721">
    <property type="component" value="Unassembled WGS sequence"/>
</dbReference>
<dbReference type="SUPFAM" id="SSF52540">
    <property type="entry name" value="P-loop containing nucleoside triphosphate hydrolases"/>
    <property type="match status" value="1"/>
</dbReference>
<dbReference type="PROSITE" id="PS51096">
    <property type="entry name" value="PTS_EIIA_TYPE_4"/>
    <property type="match status" value="1"/>
</dbReference>
<dbReference type="PANTHER" id="PTHR32071">
    <property type="entry name" value="TRANSCRIPTIONAL REGULATORY PROTEIN"/>
    <property type="match status" value="1"/>
</dbReference>
<dbReference type="SUPFAM" id="SSF63520">
    <property type="entry name" value="PTS-regulatory domain, PRD"/>
    <property type="match status" value="2"/>
</dbReference>
<dbReference type="GO" id="GO:0016020">
    <property type="term" value="C:membrane"/>
    <property type="evidence" value="ECO:0007669"/>
    <property type="project" value="InterPro"/>
</dbReference>
<name>A0A9D1WUR3_9FIRM</name>
<dbReference type="PROSITE" id="PS50045">
    <property type="entry name" value="SIGMA54_INTERACT_4"/>
    <property type="match status" value="1"/>
</dbReference>
<dbReference type="Gene3D" id="1.10.1790.10">
    <property type="entry name" value="PRD domain"/>
    <property type="match status" value="2"/>
</dbReference>
<dbReference type="InterPro" id="IPR002078">
    <property type="entry name" value="Sigma_54_int"/>
</dbReference>
<keyword evidence="1" id="KW-0808">Transferase</keyword>
<keyword evidence="2" id="KW-0547">Nucleotide-binding</keyword>
<dbReference type="SUPFAM" id="SSF53062">
    <property type="entry name" value="PTS system fructose IIA component-like"/>
    <property type="match status" value="1"/>
</dbReference>
<dbReference type="GO" id="GO:0016740">
    <property type="term" value="F:transferase activity"/>
    <property type="evidence" value="ECO:0007669"/>
    <property type="project" value="UniProtKB-KW"/>
</dbReference>
<dbReference type="Gene3D" id="3.40.50.510">
    <property type="entry name" value="Phosphotransferase system, mannose-type IIA component"/>
    <property type="match status" value="1"/>
</dbReference>
<feature type="domain" description="PRD" evidence="6">
    <location>
        <begin position="427"/>
        <end position="532"/>
    </location>
</feature>
<dbReference type="InterPro" id="IPR027417">
    <property type="entry name" value="P-loop_NTPase"/>
</dbReference>
<dbReference type="InterPro" id="IPR004701">
    <property type="entry name" value="PTS_EIIA_man-typ"/>
</dbReference>
<dbReference type="GO" id="GO:0005524">
    <property type="term" value="F:ATP binding"/>
    <property type="evidence" value="ECO:0007669"/>
    <property type="project" value="UniProtKB-KW"/>
</dbReference>
<evidence type="ECO:0000313" key="8">
    <source>
        <dbReference type="Proteomes" id="UP000886721"/>
    </source>
</evidence>
<dbReference type="GO" id="GO:0006355">
    <property type="term" value="P:regulation of DNA-templated transcription"/>
    <property type="evidence" value="ECO:0007669"/>
    <property type="project" value="InterPro"/>
</dbReference>
<dbReference type="InterPro" id="IPR036634">
    <property type="entry name" value="PRD_sf"/>
</dbReference>
<dbReference type="InterPro" id="IPR036662">
    <property type="entry name" value="PTS_EIIA_man-typ_sf"/>
</dbReference>
<keyword evidence="3" id="KW-0067">ATP-binding</keyword>
<gene>
    <name evidence="7" type="ORF">H9735_05325</name>
</gene>
<reference evidence="7" key="2">
    <citation type="submission" date="2021-04" db="EMBL/GenBank/DDBJ databases">
        <authorList>
            <person name="Gilroy R."/>
        </authorList>
    </citation>
    <scope>NUCLEOTIDE SEQUENCE</scope>
    <source>
        <strain evidence="7">CHK191-13928</strain>
    </source>
</reference>
<dbReference type="Pfam" id="PF00874">
    <property type="entry name" value="PRD"/>
    <property type="match status" value="2"/>
</dbReference>
<feature type="domain" description="Sigma-54 factor interaction" evidence="4">
    <location>
        <begin position="82"/>
        <end position="307"/>
    </location>
</feature>
<dbReference type="Pfam" id="PF03610">
    <property type="entry name" value="EIIA-man"/>
    <property type="match status" value="1"/>
</dbReference>